<dbReference type="InterPro" id="IPR023395">
    <property type="entry name" value="MCP_dom_sf"/>
</dbReference>
<dbReference type="GO" id="GO:0009083">
    <property type="term" value="P:branched-chain amino acid catabolic process"/>
    <property type="evidence" value="ECO:0007669"/>
    <property type="project" value="InterPro"/>
</dbReference>
<dbReference type="PANTHER" id="PTHR46314">
    <property type="entry name" value="SOLUTE CARRIER FAMILY 25 MEMBER 44"/>
    <property type="match status" value="1"/>
</dbReference>
<organism evidence="10 11">
    <name type="scientific">Globodera rostochiensis</name>
    <name type="common">Golden nematode worm</name>
    <name type="synonym">Heterodera rostochiensis</name>
    <dbReference type="NCBI Taxonomy" id="31243"/>
    <lineage>
        <taxon>Eukaryota</taxon>
        <taxon>Metazoa</taxon>
        <taxon>Ecdysozoa</taxon>
        <taxon>Nematoda</taxon>
        <taxon>Chromadorea</taxon>
        <taxon>Rhabditida</taxon>
        <taxon>Tylenchina</taxon>
        <taxon>Tylenchomorpha</taxon>
        <taxon>Tylenchoidea</taxon>
        <taxon>Heteroderidae</taxon>
        <taxon>Heteroderinae</taxon>
        <taxon>Globodera</taxon>
    </lineage>
</organism>
<dbReference type="CDD" id="cd00392">
    <property type="entry name" value="Ribosomal_L13"/>
    <property type="match status" value="1"/>
</dbReference>
<dbReference type="Proteomes" id="UP000887572">
    <property type="component" value="Unplaced"/>
</dbReference>
<proteinExistence type="inferred from homology"/>
<evidence type="ECO:0000256" key="9">
    <source>
        <dbReference type="RuleBase" id="RU000488"/>
    </source>
</evidence>
<comment type="similarity">
    <text evidence="2">Belongs to the universal ribosomal protein uL13 family.</text>
</comment>
<dbReference type="AlphaFoldDB" id="A0A914IDS2"/>
<dbReference type="InterPro" id="IPR005822">
    <property type="entry name" value="Ribosomal_uL13"/>
</dbReference>
<dbReference type="Gene3D" id="3.90.1180.10">
    <property type="entry name" value="Ribosomal protein L13"/>
    <property type="match status" value="1"/>
</dbReference>
<dbReference type="PROSITE" id="PS50920">
    <property type="entry name" value="SOLCAR"/>
    <property type="match status" value="2"/>
</dbReference>
<dbReference type="InterPro" id="IPR036899">
    <property type="entry name" value="Ribosomal_uL13_sf"/>
</dbReference>
<dbReference type="Pfam" id="PF00153">
    <property type="entry name" value="Mito_carr"/>
    <property type="match status" value="3"/>
</dbReference>
<dbReference type="SUPFAM" id="SSF52161">
    <property type="entry name" value="Ribosomal protein L13"/>
    <property type="match status" value="1"/>
</dbReference>
<dbReference type="SUPFAM" id="SSF103506">
    <property type="entry name" value="Mitochondrial carrier"/>
    <property type="match status" value="1"/>
</dbReference>
<evidence type="ECO:0000256" key="6">
    <source>
        <dbReference type="ARBA" id="ARBA00023136"/>
    </source>
</evidence>
<dbReference type="GO" id="GO:0006412">
    <property type="term" value="P:translation"/>
    <property type="evidence" value="ECO:0007669"/>
    <property type="project" value="InterPro"/>
</dbReference>
<dbReference type="GO" id="GO:0003735">
    <property type="term" value="F:structural constituent of ribosome"/>
    <property type="evidence" value="ECO:0007669"/>
    <property type="project" value="InterPro"/>
</dbReference>
<keyword evidence="10" id="KW-1185">Reference proteome</keyword>
<evidence type="ECO:0000256" key="3">
    <source>
        <dbReference type="ARBA" id="ARBA00006375"/>
    </source>
</evidence>
<keyword evidence="4 8" id="KW-0812">Transmembrane</keyword>
<keyword evidence="7" id="KW-0687">Ribonucleoprotein</keyword>
<keyword evidence="5" id="KW-0689">Ribosomal protein</keyword>
<evidence type="ECO:0000256" key="4">
    <source>
        <dbReference type="ARBA" id="ARBA00022692"/>
    </source>
</evidence>
<dbReference type="GO" id="GO:0015658">
    <property type="term" value="F:branched-chain amino acid transmembrane transporter activity"/>
    <property type="evidence" value="ECO:0007669"/>
    <property type="project" value="InterPro"/>
</dbReference>
<feature type="repeat" description="Solcar" evidence="8">
    <location>
        <begin position="1"/>
        <end position="79"/>
    </location>
</feature>
<evidence type="ECO:0000256" key="2">
    <source>
        <dbReference type="ARBA" id="ARBA00006227"/>
    </source>
</evidence>
<dbReference type="Gene3D" id="1.50.40.10">
    <property type="entry name" value="Mitochondrial carrier domain"/>
    <property type="match status" value="2"/>
</dbReference>
<dbReference type="GO" id="GO:1990904">
    <property type="term" value="C:ribonucleoprotein complex"/>
    <property type="evidence" value="ECO:0007669"/>
    <property type="project" value="UniProtKB-KW"/>
</dbReference>
<dbReference type="InterPro" id="IPR042164">
    <property type="entry name" value="SLC25A44"/>
</dbReference>
<dbReference type="PANTHER" id="PTHR46314:SF2">
    <property type="entry name" value="SOLUTE CARRIER FAMILY 25 MEMBER 44"/>
    <property type="match status" value="1"/>
</dbReference>
<evidence type="ECO:0000256" key="5">
    <source>
        <dbReference type="ARBA" id="ARBA00022980"/>
    </source>
</evidence>
<dbReference type="GO" id="GO:0005739">
    <property type="term" value="C:mitochondrion"/>
    <property type="evidence" value="ECO:0007669"/>
    <property type="project" value="InterPro"/>
</dbReference>
<accession>A0A914IDS2</accession>
<comment type="similarity">
    <text evidence="3 9">Belongs to the mitochondrial carrier (TC 2.A.29) family.</text>
</comment>
<dbReference type="WBParaSite" id="Gr19_v10_g9919.t2">
    <property type="protein sequence ID" value="Gr19_v10_g9919.t2"/>
    <property type="gene ID" value="Gr19_v10_g9919"/>
</dbReference>
<sequence>MALATSWSVRGLLYPLSVVKSRLQLQKQNNVYSGMRHAFVDIVRNEGMVALYRGFWITLPQLIGTRCIRLGRRMCQHFHSVHFRSHRYHNQHMMIHNNPAKFVGSSQNIAVLDFVRTDCMAKRLTLGLRIIRAVYHVDGIRGFYRGFLSSLMLYIPSSMVFWSVYYNSLALLKRGITRICCYCKHFRVLRVRIQVQRTNYLETVRRLYRFEGFRVFNKGLAPRMISNGINSCLIMIGYEVIKRLCVMPEYRGAVVYSSSIIHMFCMGGKMSALATRAFPSRAERVRQWMLFSRQWHVIDADRQDIWKLAKKVAKHLSGWWKPIHHPHTDCGDHVVVVNCTDASMHAFDWKHTHFFFDRQYPKSKFDIPAYQIHEYDPCRVVWMCIGRELAFLTRNRIVQRRCYERLHVFPDLEMPDFVRKNINNQLRQVQDVPRKSTEYTSEERAAFPRIFRPDDNFLKDWEEPIEPERWHPHERLKRGEEHINMASDAEIRMAMSRPNG</sequence>
<feature type="repeat" description="Solcar" evidence="8">
    <location>
        <begin position="162"/>
        <end position="244"/>
    </location>
</feature>
<keyword evidence="9" id="KW-0813">Transport</keyword>
<comment type="subcellular location">
    <subcellularLocation>
        <location evidence="1">Membrane</location>
        <topology evidence="1">Multi-pass membrane protein</topology>
    </subcellularLocation>
</comment>
<dbReference type="InterPro" id="IPR018108">
    <property type="entry name" value="MCP_transmembrane"/>
</dbReference>
<dbReference type="GO" id="GO:0016020">
    <property type="term" value="C:membrane"/>
    <property type="evidence" value="ECO:0007669"/>
    <property type="project" value="UniProtKB-SubCell"/>
</dbReference>
<evidence type="ECO:0000313" key="11">
    <source>
        <dbReference type="WBParaSite" id="Gr19_v10_g9919.t2"/>
    </source>
</evidence>
<keyword evidence="6 8" id="KW-0472">Membrane</keyword>
<dbReference type="Pfam" id="PF00572">
    <property type="entry name" value="Ribosomal_L13"/>
    <property type="match status" value="1"/>
</dbReference>
<name>A0A914IDS2_GLORO</name>
<dbReference type="GO" id="GO:0005840">
    <property type="term" value="C:ribosome"/>
    <property type="evidence" value="ECO:0007669"/>
    <property type="project" value="UniProtKB-KW"/>
</dbReference>
<dbReference type="HAMAP" id="MF_01366">
    <property type="entry name" value="Ribosomal_uL13"/>
    <property type="match status" value="1"/>
</dbReference>
<evidence type="ECO:0000313" key="10">
    <source>
        <dbReference type="Proteomes" id="UP000887572"/>
    </source>
</evidence>
<evidence type="ECO:0000256" key="7">
    <source>
        <dbReference type="ARBA" id="ARBA00023274"/>
    </source>
</evidence>
<protein>
    <submittedName>
        <fullName evidence="11">Uncharacterized protein</fullName>
    </submittedName>
</protein>
<reference evidence="11" key="1">
    <citation type="submission" date="2022-11" db="UniProtKB">
        <authorList>
            <consortium name="WormBaseParasite"/>
        </authorList>
    </citation>
    <scope>IDENTIFICATION</scope>
</reference>
<evidence type="ECO:0000256" key="1">
    <source>
        <dbReference type="ARBA" id="ARBA00004141"/>
    </source>
</evidence>
<evidence type="ECO:0000256" key="8">
    <source>
        <dbReference type="PROSITE-ProRule" id="PRU00282"/>
    </source>
</evidence>